<keyword evidence="1" id="KW-0812">Transmembrane</keyword>
<keyword evidence="3" id="KW-1185">Reference proteome</keyword>
<evidence type="ECO:0000313" key="3">
    <source>
        <dbReference type="Proteomes" id="UP000190037"/>
    </source>
</evidence>
<sequence>MTRPSTHSSTPSTRTAAIVLGATLVTTGLVAGVYFCFAVAIMPGLAHVDDRTFIDFLQQVNRSIENPVFFSCFFGAPVLGVVSIVRTRKLGTPEAARWIIAGVALAFVGMLITMGGNIPLNNKIDDAGDPAKIADPAKLREDVENTWIAWNIARTLFTTAALATLTRATHLFARTTRTT</sequence>
<dbReference type="RefSeq" id="WP_078976756.1">
    <property type="nucleotide sequence ID" value="NZ_MWQN01000001.1"/>
</dbReference>
<keyword evidence="1" id="KW-0472">Membrane</keyword>
<comment type="caution">
    <text evidence="2">The sequence shown here is derived from an EMBL/GenBank/DDBJ whole genome shotgun (WGS) entry which is preliminary data.</text>
</comment>
<dbReference type="Proteomes" id="UP000190037">
    <property type="component" value="Unassembled WGS sequence"/>
</dbReference>
<dbReference type="Pfam" id="PF08592">
    <property type="entry name" value="Anthrone_oxy"/>
    <property type="match status" value="1"/>
</dbReference>
<dbReference type="InterPro" id="IPR013901">
    <property type="entry name" value="Anthrone_oxy"/>
</dbReference>
<feature type="transmembrane region" description="Helical" evidence="1">
    <location>
        <begin position="147"/>
        <end position="165"/>
    </location>
</feature>
<feature type="transmembrane region" description="Helical" evidence="1">
    <location>
        <begin position="68"/>
        <end position="86"/>
    </location>
</feature>
<dbReference type="AlphaFoldDB" id="A0A1T3P0P2"/>
<organism evidence="2 3">
    <name type="scientific">Embleya scabrispora</name>
    <dbReference type="NCBI Taxonomy" id="159449"/>
    <lineage>
        <taxon>Bacteria</taxon>
        <taxon>Bacillati</taxon>
        <taxon>Actinomycetota</taxon>
        <taxon>Actinomycetes</taxon>
        <taxon>Kitasatosporales</taxon>
        <taxon>Streptomycetaceae</taxon>
        <taxon>Embleya</taxon>
    </lineage>
</organism>
<keyword evidence="1" id="KW-1133">Transmembrane helix</keyword>
<reference evidence="2 3" key="1">
    <citation type="submission" date="2017-03" db="EMBL/GenBank/DDBJ databases">
        <title>Draft genome sequence of Streptomyces scabrisporus NF3, endophyte isolated from Amphipterygium adstringens.</title>
        <authorList>
            <person name="Vazquez M."/>
            <person name="Ceapa C.D."/>
            <person name="Rodriguez Luna D."/>
            <person name="Sanchez Esquivel S."/>
        </authorList>
    </citation>
    <scope>NUCLEOTIDE SEQUENCE [LARGE SCALE GENOMIC DNA]</scope>
    <source>
        <strain evidence="2 3">NF3</strain>
    </source>
</reference>
<evidence type="ECO:0000256" key="1">
    <source>
        <dbReference type="SAM" id="Phobius"/>
    </source>
</evidence>
<evidence type="ECO:0008006" key="4">
    <source>
        <dbReference type="Google" id="ProtNLM"/>
    </source>
</evidence>
<dbReference type="STRING" id="159449.B4N89_17480"/>
<evidence type="ECO:0000313" key="2">
    <source>
        <dbReference type="EMBL" id="OPC82491.1"/>
    </source>
</evidence>
<name>A0A1T3P0P2_9ACTN</name>
<accession>A0A1T3P0P2</accession>
<feature type="transmembrane region" description="Helical" evidence="1">
    <location>
        <begin position="20"/>
        <end position="48"/>
    </location>
</feature>
<protein>
    <recommendedName>
        <fullName evidence="4">DUF1772 domain-containing protein</fullName>
    </recommendedName>
</protein>
<proteinExistence type="predicted"/>
<dbReference type="EMBL" id="MWQN01000001">
    <property type="protein sequence ID" value="OPC82491.1"/>
    <property type="molecule type" value="Genomic_DNA"/>
</dbReference>
<feature type="transmembrane region" description="Helical" evidence="1">
    <location>
        <begin position="98"/>
        <end position="120"/>
    </location>
</feature>
<dbReference type="OrthoDB" id="428263at2"/>
<gene>
    <name evidence="2" type="ORF">B4N89_17480</name>
</gene>